<evidence type="ECO:0000313" key="1">
    <source>
        <dbReference type="EMBL" id="KAG0145164.1"/>
    </source>
</evidence>
<evidence type="ECO:0000313" key="2">
    <source>
        <dbReference type="Proteomes" id="UP000886653"/>
    </source>
</evidence>
<proteinExistence type="predicted"/>
<protein>
    <submittedName>
        <fullName evidence="1">Uncharacterized protein</fullName>
    </submittedName>
</protein>
<organism evidence="1 2">
    <name type="scientific">Cronartium quercuum f. sp. fusiforme G11</name>
    <dbReference type="NCBI Taxonomy" id="708437"/>
    <lineage>
        <taxon>Eukaryota</taxon>
        <taxon>Fungi</taxon>
        <taxon>Dikarya</taxon>
        <taxon>Basidiomycota</taxon>
        <taxon>Pucciniomycotina</taxon>
        <taxon>Pucciniomycetes</taxon>
        <taxon>Pucciniales</taxon>
        <taxon>Coleosporiaceae</taxon>
        <taxon>Cronartium</taxon>
    </lineage>
</organism>
<sequence length="95" mass="10498">MVGVNIIVNKFKFCLAHGTELCLRCCCDHRLGNNTLIDLEAFDRPSINVYLIGAAPASTGQDVVEPEDEPYKCRNHGEIDCPSCFAWAKIIATLK</sequence>
<name>A0A9P6TB01_9BASI</name>
<dbReference type="EMBL" id="MU167281">
    <property type="protein sequence ID" value="KAG0145164.1"/>
    <property type="molecule type" value="Genomic_DNA"/>
</dbReference>
<accession>A0A9P6TB01</accession>
<dbReference type="OrthoDB" id="341421at2759"/>
<keyword evidence="2" id="KW-1185">Reference proteome</keyword>
<dbReference type="Proteomes" id="UP000886653">
    <property type="component" value="Unassembled WGS sequence"/>
</dbReference>
<gene>
    <name evidence="1" type="ORF">CROQUDRAFT_107975</name>
</gene>
<comment type="caution">
    <text evidence="1">The sequence shown here is derived from an EMBL/GenBank/DDBJ whole genome shotgun (WGS) entry which is preliminary data.</text>
</comment>
<dbReference type="AlphaFoldDB" id="A0A9P6TB01"/>
<reference evidence="1" key="1">
    <citation type="submission" date="2013-11" db="EMBL/GenBank/DDBJ databases">
        <title>Genome sequence of the fusiform rust pathogen reveals effectors for host alternation and coevolution with pine.</title>
        <authorList>
            <consortium name="DOE Joint Genome Institute"/>
            <person name="Smith K."/>
            <person name="Pendleton A."/>
            <person name="Kubisiak T."/>
            <person name="Anderson C."/>
            <person name="Salamov A."/>
            <person name="Aerts A."/>
            <person name="Riley R."/>
            <person name="Clum A."/>
            <person name="Lindquist E."/>
            <person name="Ence D."/>
            <person name="Campbell M."/>
            <person name="Kronenberg Z."/>
            <person name="Feau N."/>
            <person name="Dhillon B."/>
            <person name="Hamelin R."/>
            <person name="Burleigh J."/>
            <person name="Smith J."/>
            <person name="Yandell M."/>
            <person name="Nelson C."/>
            <person name="Grigoriev I."/>
            <person name="Davis J."/>
        </authorList>
    </citation>
    <scope>NUCLEOTIDE SEQUENCE</scope>
    <source>
        <strain evidence="1">G11</strain>
    </source>
</reference>